<organism evidence="2 3">
    <name type="scientific">Prauserella alba</name>
    <dbReference type="NCBI Taxonomy" id="176898"/>
    <lineage>
        <taxon>Bacteria</taxon>
        <taxon>Bacillati</taxon>
        <taxon>Actinomycetota</taxon>
        <taxon>Actinomycetes</taxon>
        <taxon>Pseudonocardiales</taxon>
        <taxon>Pseudonocardiaceae</taxon>
        <taxon>Prauserella</taxon>
    </lineage>
</organism>
<dbReference type="EMBL" id="BAAALM010000009">
    <property type="protein sequence ID" value="GAA1208435.1"/>
    <property type="molecule type" value="Genomic_DNA"/>
</dbReference>
<gene>
    <name evidence="2" type="ORF">GCM10009675_30350</name>
</gene>
<dbReference type="Proteomes" id="UP001500467">
    <property type="component" value="Unassembled WGS sequence"/>
</dbReference>
<proteinExistence type="predicted"/>
<keyword evidence="1" id="KW-1133">Transmembrane helix</keyword>
<evidence type="ECO:0000313" key="2">
    <source>
        <dbReference type="EMBL" id="GAA1208435.1"/>
    </source>
</evidence>
<comment type="caution">
    <text evidence="2">The sequence shown here is derived from an EMBL/GenBank/DDBJ whole genome shotgun (WGS) entry which is preliminary data.</text>
</comment>
<keyword evidence="1" id="KW-0472">Membrane</keyword>
<sequence>MILMSVMRRGRFFTSSSRGDRWGAFIGIVLCLMLLVVAGILGVVTLIELYWALVLRPADGG</sequence>
<keyword evidence="1" id="KW-0812">Transmembrane</keyword>
<evidence type="ECO:0000313" key="3">
    <source>
        <dbReference type="Proteomes" id="UP001500467"/>
    </source>
</evidence>
<keyword evidence="3" id="KW-1185">Reference proteome</keyword>
<reference evidence="2 3" key="1">
    <citation type="journal article" date="2019" name="Int. J. Syst. Evol. Microbiol.">
        <title>The Global Catalogue of Microorganisms (GCM) 10K type strain sequencing project: providing services to taxonomists for standard genome sequencing and annotation.</title>
        <authorList>
            <consortium name="The Broad Institute Genomics Platform"/>
            <consortium name="The Broad Institute Genome Sequencing Center for Infectious Disease"/>
            <person name="Wu L."/>
            <person name="Ma J."/>
        </authorList>
    </citation>
    <scope>NUCLEOTIDE SEQUENCE [LARGE SCALE GENOMIC DNA]</scope>
    <source>
        <strain evidence="2 3">JCM 13022</strain>
    </source>
</reference>
<evidence type="ECO:0000256" key="1">
    <source>
        <dbReference type="SAM" id="Phobius"/>
    </source>
</evidence>
<feature type="transmembrane region" description="Helical" evidence="1">
    <location>
        <begin position="21"/>
        <end position="47"/>
    </location>
</feature>
<name>A0ABN1VEX1_9PSEU</name>
<accession>A0ABN1VEX1</accession>
<protein>
    <submittedName>
        <fullName evidence="2">Uncharacterized protein</fullName>
    </submittedName>
</protein>